<dbReference type="PATRIC" id="fig|1310607.3.peg.1384"/>
<dbReference type="EMBL" id="JEXD01000008">
    <property type="protein sequence ID" value="EXC08120.1"/>
    <property type="molecule type" value="Genomic_DNA"/>
</dbReference>
<evidence type="ECO:0000313" key="2">
    <source>
        <dbReference type="Proteomes" id="UP000021108"/>
    </source>
</evidence>
<gene>
    <name evidence="1" type="ORF">J506_1431</name>
</gene>
<accession>A0A009QL89</accession>
<dbReference type="AlphaFoldDB" id="A0A009QL89"/>
<dbReference type="Proteomes" id="UP000021108">
    <property type="component" value="Unassembled WGS sequence"/>
</dbReference>
<evidence type="ECO:0000313" key="1">
    <source>
        <dbReference type="EMBL" id="EXC08120.1"/>
    </source>
</evidence>
<sequence>MNNPISTVQIIEDPEYGVILVCQDLELADQFEDFLTEKHSVLFHIKFEPNQVSFFFGKTNNTSEIKELFNQFMLSS</sequence>
<dbReference type="RefSeq" id="WP_032059098.1">
    <property type="nucleotide sequence ID" value="NZ_JEXD01000008.1"/>
</dbReference>
<reference evidence="1 2" key="1">
    <citation type="submission" date="2014-02" db="EMBL/GenBank/DDBJ databases">
        <title>Comparative genomics and transcriptomics to identify genetic mechanisms underlying the emergence of carbapenem resistant Acinetobacter baumannii (CRAb).</title>
        <authorList>
            <person name="Harris A.D."/>
            <person name="Johnson K.J."/>
            <person name="George J."/>
            <person name="Shefchek K."/>
            <person name="Daugherty S.C."/>
            <person name="Parankush S."/>
            <person name="Sadzewicz L."/>
            <person name="Tallon L."/>
            <person name="Sengamalay N."/>
            <person name="Hazen T.H."/>
            <person name="Rasko D.A."/>
        </authorList>
    </citation>
    <scope>NUCLEOTIDE SEQUENCE [LARGE SCALE GENOMIC DNA]</scope>
    <source>
        <strain evidence="1 2">625974</strain>
    </source>
</reference>
<comment type="caution">
    <text evidence="1">The sequence shown here is derived from an EMBL/GenBank/DDBJ whole genome shotgun (WGS) entry which is preliminary data.</text>
</comment>
<proteinExistence type="predicted"/>
<protein>
    <submittedName>
        <fullName evidence="1">Uncharacterized protein</fullName>
    </submittedName>
</protein>
<name>A0A009QL89_ACIBA</name>
<organism evidence="1 2">
    <name type="scientific">Acinetobacter baumannii 625974</name>
    <dbReference type="NCBI Taxonomy" id="1310607"/>
    <lineage>
        <taxon>Bacteria</taxon>
        <taxon>Pseudomonadati</taxon>
        <taxon>Pseudomonadota</taxon>
        <taxon>Gammaproteobacteria</taxon>
        <taxon>Moraxellales</taxon>
        <taxon>Moraxellaceae</taxon>
        <taxon>Acinetobacter</taxon>
        <taxon>Acinetobacter calcoaceticus/baumannii complex</taxon>
    </lineage>
</organism>